<evidence type="ECO:0000313" key="3">
    <source>
        <dbReference type="EMBL" id="PQF24649.1"/>
    </source>
</evidence>
<dbReference type="Proteomes" id="UP000237934">
    <property type="component" value="Unassembled WGS sequence"/>
</dbReference>
<comment type="subunit">
    <text evidence="1">Homooctamer.</text>
</comment>
<name>A0A2S7RX81_ENTMU</name>
<accession>A0A2S7RX81</accession>
<dbReference type="PROSITE" id="PS51464">
    <property type="entry name" value="SIS"/>
    <property type="match status" value="1"/>
</dbReference>
<dbReference type="EC" id="3.5.-.-" evidence="1"/>
<dbReference type="InterPro" id="IPR046348">
    <property type="entry name" value="SIS_dom_sf"/>
</dbReference>
<dbReference type="RefSeq" id="WP_104871077.1">
    <property type="nucleotide sequence ID" value="NZ_PUAP01000011.1"/>
</dbReference>
<dbReference type="GO" id="GO:0004360">
    <property type="term" value="F:glutamine-fructose-6-phosphate transaminase (isomerizing) activity"/>
    <property type="evidence" value="ECO:0007669"/>
    <property type="project" value="TreeGrafter"/>
</dbReference>
<evidence type="ECO:0000259" key="2">
    <source>
        <dbReference type="PROSITE" id="PS51464"/>
    </source>
</evidence>
<dbReference type="PANTHER" id="PTHR10937:SF14">
    <property type="entry name" value="FRUCTOSELYSINE 6-PHOSPHATE DEGLYCASE"/>
    <property type="match status" value="1"/>
</dbReference>
<feature type="domain" description="SIS" evidence="2">
    <location>
        <begin position="27"/>
        <end position="157"/>
    </location>
</feature>
<dbReference type="GO" id="GO:0016853">
    <property type="term" value="F:isomerase activity"/>
    <property type="evidence" value="ECO:0007669"/>
    <property type="project" value="UniProtKB-KW"/>
</dbReference>
<dbReference type="AlphaFoldDB" id="A0A2S7RX81"/>
<comment type="function">
    <text evidence="1">Catalyzes the conversion of a range of fructosamine 6-phosphates to glucose 6-phosphate and a free amino acid.</text>
</comment>
<gene>
    <name evidence="3" type="ORF">CUS89_03615</name>
</gene>
<dbReference type="InterPro" id="IPR024713">
    <property type="entry name" value="Fructosamine_deglycase_FrlB"/>
</dbReference>
<dbReference type="InterPro" id="IPR035488">
    <property type="entry name" value="FrlB_SIS"/>
</dbReference>
<dbReference type="Pfam" id="PF01380">
    <property type="entry name" value="SIS"/>
    <property type="match status" value="1"/>
</dbReference>
<dbReference type="PIRSF" id="PIRSF009290">
    <property type="entry name" value="FrlB"/>
    <property type="match status" value="1"/>
</dbReference>
<reference evidence="3 4" key="1">
    <citation type="journal article" date="2018" name="Pathog. Dis.">
        <title>Whole-genome sequencing based characterization of antimicrobial resistance in Enterococcus.</title>
        <authorList>
            <person name="Tyson G."/>
        </authorList>
    </citation>
    <scope>NUCLEOTIDE SEQUENCE [LARGE SCALE GENOMIC DNA]</scope>
    <source>
        <strain evidence="3 4">CVM N55263</strain>
    </source>
</reference>
<dbReference type="GO" id="GO:0097367">
    <property type="term" value="F:carbohydrate derivative binding"/>
    <property type="evidence" value="ECO:0007669"/>
    <property type="project" value="InterPro"/>
</dbReference>
<keyword evidence="1" id="KW-0378">Hydrolase</keyword>
<dbReference type="EMBL" id="PUAP01000011">
    <property type="protein sequence ID" value="PQF24649.1"/>
    <property type="molecule type" value="Genomic_DNA"/>
</dbReference>
<keyword evidence="1" id="KW-0119">Carbohydrate metabolism</keyword>
<proteinExistence type="predicted"/>
<dbReference type="PANTHER" id="PTHR10937">
    <property type="entry name" value="GLUCOSAMINE--FRUCTOSE-6-PHOSPHATE AMINOTRANSFERASE, ISOMERIZING"/>
    <property type="match status" value="1"/>
</dbReference>
<organism evidence="3 4">
    <name type="scientific">Enterococcus mundtii</name>
    <dbReference type="NCBI Taxonomy" id="53346"/>
    <lineage>
        <taxon>Bacteria</taxon>
        <taxon>Bacillati</taxon>
        <taxon>Bacillota</taxon>
        <taxon>Bacilli</taxon>
        <taxon>Lactobacillales</taxon>
        <taxon>Enterococcaceae</taxon>
        <taxon>Enterococcus</taxon>
    </lineage>
</organism>
<dbReference type="GO" id="GO:0006002">
    <property type="term" value="P:fructose 6-phosphate metabolic process"/>
    <property type="evidence" value="ECO:0007669"/>
    <property type="project" value="TreeGrafter"/>
</dbReference>
<dbReference type="GO" id="GO:0006487">
    <property type="term" value="P:protein N-linked glycosylation"/>
    <property type="evidence" value="ECO:0007669"/>
    <property type="project" value="TreeGrafter"/>
</dbReference>
<evidence type="ECO:0000256" key="1">
    <source>
        <dbReference type="PIRNR" id="PIRNR009290"/>
    </source>
</evidence>
<dbReference type="InterPro" id="IPR001347">
    <property type="entry name" value="SIS_dom"/>
</dbReference>
<comment type="caution">
    <text evidence="3">The sequence shown here is derived from an EMBL/GenBank/DDBJ whole genome shotgun (WGS) entry which is preliminary data.</text>
</comment>
<dbReference type="SUPFAM" id="SSF53697">
    <property type="entry name" value="SIS domain"/>
    <property type="match status" value="1"/>
</dbReference>
<sequence>MLKFNAEEMEQRGELIYGTRKHVEAVAKAAYENGISNIFFTASGGSVAVMQPFDYVLQTESSIPVYSITAAELVLTGHKQLNEKSLVVLYSKSGDTKETIEAAKYLKERNIPTVGIVSKENTPLEELCTYGINYHDGRPQEMPLYFLIMSVMKHNGEFDKYQQFADELKNLPKGLSKVRETADEKAKKYAEKYQNDLYQIWVGSGNLWGITYSYSMCVLEESQWLRTKSVSSPEFFHGTLELVEKDVCVTLIKTEGETRPLDERVERFASQYTDEFNVFDTMDYELPGISPEFRKYVCAPVMWAVLGRISVHLESIRNHSLETRRYYRVVEY</sequence>
<protein>
    <recommendedName>
        <fullName evidence="1">Fructosamine deglycase</fullName>
        <ecNumber evidence="1">3.5.-.-</ecNumber>
    </recommendedName>
</protein>
<keyword evidence="3" id="KW-0413">Isomerase</keyword>
<dbReference type="GO" id="GO:0016787">
    <property type="term" value="F:hydrolase activity"/>
    <property type="evidence" value="ECO:0007669"/>
    <property type="project" value="UniProtKB-KW"/>
</dbReference>
<dbReference type="GO" id="GO:0006047">
    <property type="term" value="P:UDP-N-acetylglucosamine metabolic process"/>
    <property type="evidence" value="ECO:0007669"/>
    <property type="project" value="TreeGrafter"/>
</dbReference>
<evidence type="ECO:0000313" key="4">
    <source>
        <dbReference type="Proteomes" id="UP000237934"/>
    </source>
</evidence>
<dbReference type="Gene3D" id="3.40.50.10490">
    <property type="entry name" value="Glucose-6-phosphate isomerase like protein, domain 1"/>
    <property type="match status" value="2"/>
</dbReference>
<dbReference type="CDD" id="cd05710">
    <property type="entry name" value="SIS_1"/>
    <property type="match status" value="1"/>
</dbReference>